<dbReference type="Pfam" id="PF06985">
    <property type="entry name" value="HET"/>
    <property type="match status" value="1"/>
</dbReference>
<evidence type="ECO:0000259" key="1">
    <source>
        <dbReference type="Pfam" id="PF06985"/>
    </source>
</evidence>
<dbReference type="AlphaFoldDB" id="A0A6A6V3C3"/>
<gene>
    <name evidence="2" type="ORF">M011DRAFT_407079</name>
</gene>
<name>A0A6A6V3C3_9PLEO</name>
<protein>
    <submittedName>
        <fullName evidence="2">HET-domain-containing protein</fullName>
    </submittedName>
</protein>
<dbReference type="PANTHER" id="PTHR33112:SF11">
    <property type="entry name" value="HETEROKARYON INCOMPATIBILITY DOMAIN-CONTAINING PROTEIN"/>
    <property type="match status" value="1"/>
</dbReference>
<dbReference type="Proteomes" id="UP000799440">
    <property type="component" value="Unassembled WGS sequence"/>
</dbReference>
<evidence type="ECO:0000313" key="3">
    <source>
        <dbReference type="Proteomes" id="UP000799440"/>
    </source>
</evidence>
<dbReference type="OrthoDB" id="5362512at2759"/>
<keyword evidence="3" id="KW-1185">Reference proteome</keyword>
<dbReference type="PANTHER" id="PTHR33112">
    <property type="entry name" value="DOMAIN PROTEIN, PUTATIVE-RELATED"/>
    <property type="match status" value="1"/>
</dbReference>
<feature type="domain" description="Heterokaryon incompatibility" evidence="1">
    <location>
        <begin position="84"/>
        <end position="235"/>
    </location>
</feature>
<sequence>PDRRRDAPLSPQSSNTGSVESFSKVSTWLDRCLTSHTRCNMGNHKAPWLPTRLLEIAATEGAERKPYGIRMIYTTGTNKVRGPYCTLSYCWGNARSIQLTGATEESLLSGVAFEELPKTFADAVTATAILGIRYLWIDSLCIFQDDPSDWAREASLMEKVYSYSQCNICASVAEDSNDGLFRSRNPHIVARVQVDLRLPEGHGASPRRYEMYDSQFLMGSLSSGILGKRGWAYQERLLSPRGLHFGHYQLFWEYRELEASETFPEGLPSMLHEVFGEFTSLKTFDPNVYYESSPKPLQGLSSPQEPSLDDMSLEMWHEIVRRYSATLLTKPEDKLVALSGIAKRIMSIRNDTYLAGLWRRDLESQLSWWISDSLQVDRRPSTRPAPYRAPSWSWASVDGIVRRCPYHSAKLCIEMKDVVVKHATDDPTGQVAGGWLDFCGRLIPVRIIYMASDEGDPSPMQWRLLFDHASPQHQNPANGRNGFKIMLDVPPSADNAFDEDNDQGRLFLVCCCLQTEELRQADALLFRLVDIEKALFERIGLASVDLWIDAFAWYDLNRGRFEDLLFGSPDEEVERRLPCLRYENGLHTIRVI</sequence>
<evidence type="ECO:0000313" key="2">
    <source>
        <dbReference type="EMBL" id="KAF2745082.1"/>
    </source>
</evidence>
<feature type="non-terminal residue" evidence="2">
    <location>
        <position position="1"/>
    </location>
</feature>
<dbReference type="EMBL" id="MU006584">
    <property type="protein sequence ID" value="KAF2745082.1"/>
    <property type="molecule type" value="Genomic_DNA"/>
</dbReference>
<accession>A0A6A6V3C3</accession>
<organism evidence="2 3">
    <name type="scientific">Sporormia fimetaria CBS 119925</name>
    <dbReference type="NCBI Taxonomy" id="1340428"/>
    <lineage>
        <taxon>Eukaryota</taxon>
        <taxon>Fungi</taxon>
        <taxon>Dikarya</taxon>
        <taxon>Ascomycota</taxon>
        <taxon>Pezizomycotina</taxon>
        <taxon>Dothideomycetes</taxon>
        <taxon>Pleosporomycetidae</taxon>
        <taxon>Pleosporales</taxon>
        <taxon>Sporormiaceae</taxon>
        <taxon>Sporormia</taxon>
    </lineage>
</organism>
<proteinExistence type="predicted"/>
<dbReference type="InterPro" id="IPR010730">
    <property type="entry name" value="HET"/>
</dbReference>
<reference evidence="2" key="1">
    <citation type="journal article" date="2020" name="Stud. Mycol.">
        <title>101 Dothideomycetes genomes: a test case for predicting lifestyles and emergence of pathogens.</title>
        <authorList>
            <person name="Haridas S."/>
            <person name="Albert R."/>
            <person name="Binder M."/>
            <person name="Bloem J."/>
            <person name="Labutti K."/>
            <person name="Salamov A."/>
            <person name="Andreopoulos B."/>
            <person name="Baker S."/>
            <person name="Barry K."/>
            <person name="Bills G."/>
            <person name="Bluhm B."/>
            <person name="Cannon C."/>
            <person name="Castanera R."/>
            <person name="Culley D."/>
            <person name="Daum C."/>
            <person name="Ezra D."/>
            <person name="Gonzalez J."/>
            <person name="Henrissat B."/>
            <person name="Kuo A."/>
            <person name="Liang C."/>
            <person name="Lipzen A."/>
            <person name="Lutzoni F."/>
            <person name="Magnuson J."/>
            <person name="Mondo S."/>
            <person name="Nolan M."/>
            <person name="Ohm R."/>
            <person name="Pangilinan J."/>
            <person name="Park H.-J."/>
            <person name="Ramirez L."/>
            <person name="Alfaro M."/>
            <person name="Sun H."/>
            <person name="Tritt A."/>
            <person name="Yoshinaga Y."/>
            <person name="Zwiers L.-H."/>
            <person name="Turgeon B."/>
            <person name="Goodwin S."/>
            <person name="Spatafora J."/>
            <person name="Crous P."/>
            <person name="Grigoriev I."/>
        </authorList>
    </citation>
    <scope>NUCLEOTIDE SEQUENCE</scope>
    <source>
        <strain evidence="2">CBS 119925</strain>
    </source>
</reference>